<dbReference type="GO" id="GO:0003700">
    <property type="term" value="F:DNA-binding transcription factor activity"/>
    <property type="evidence" value="ECO:0007669"/>
    <property type="project" value="TreeGrafter"/>
</dbReference>
<proteinExistence type="predicted"/>
<dbReference type="PANTHER" id="PTHR31713:SF14">
    <property type="entry name" value="CALMODULIN-BINDING PROTEIN 60 A"/>
    <property type="match status" value="1"/>
</dbReference>
<reference evidence="2" key="2">
    <citation type="journal article" date="2024" name="Plant">
        <title>Genomic evolution and insights into agronomic trait innovations of Sesamum species.</title>
        <authorList>
            <person name="Miao H."/>
            <person name="Wang L."/>
            <person name="Qu L."/>
            <person name="Liu H."/>
            <person name="Sun Y."/>
            <person name="Le M."/>
            <person name="Wang Q."/>
            <person name="Wei S."/>
            <person name="Zheng Y."/>
            <person name="Lin W."/>
            <person name="Duan Y."/>
            <person name="Cao H."/>
            <person name="Xiong S."/>
            <person name="Wang X."/>
            <person name="Wei L."/>
            <person name="Li C."/>
            <person name="Ma Q."/>
            <person name="Ju M."/>
            <person name="Zhao R."/>
            <person name="Li G."/>
            <person name="Mu C."/>
            <person name="Tian Q."/>
            <person name="Mei H."/>
            <person name="Zhang T."/>
            <person name="Gao T."/>
            <person name="Zhang H."/>
        </authorList>
    </citation>
    <scope>NUCLEOTIDE SEQUENCE</scope>
    <source>
        <strain evidence="2">KEN8</strain>
    </source>
</reference>
<dbReference type="PANTHER" id="PTHR31713">
    <property type="entry name" value="OS02G0177800 PROTEIN"/>
    <property type="match status" value="1"/>
</dbReference>
<comment type="caution">
    <text evidence="2">The sequence shown here is derived from an EMBL/GenBank/DDBJ whole genome shotgun (WGS) entry which is preliminary data.</text>
</comment>
<dbReference type="GO" id="GO:0005516">
    <property type="term" value="F:calmodulin binding"/>
    <property type="evidence" value="ECO:0007669"/>
    <property type="project" value="InterPro"/>
</dbReference>
<evidence type="ECO:0000259" key="1">
    <source>
        <dbReference type="Pfam" id="PF20451"/>
    </source>
</evidence>
<dbReference type="GO" id="GO:0080142">
    <property type="term" value="P:regulation of salicylic acid biosynthetic process"/>
    <property type="evidence" value="ECO:0007669"/>
    <property type="project" value="TreeGrafter"/>
</dbReference>
<gene>
    <name evidence="2" type="ORF">Scaly_0071100</name>
</gene>
<dbReference type="InterPro" id="IPR012416">
    <property type="entry name" value="CBP60"/>
</dbReference>
<name>A0AAW2SV01_9LAMI</name>
<dbReference type="AlphaFoldDB" id="A0AAW2SV01"/>
<dbReference type="Pfam" id="PF20451">
    <property type="entry name" value="Calmod_bind_M"/>
    <property type="match status" value="1"/>
</dbReference>
<dbReference type="InterPro" id="IPR046830">
    <property type="entry name" value="Calmod_bind_M"/>
</dbReference>
<organism evidence="2">
    <name type="scientific">Sesamum calycinum</name>
    <dbReference type="NCBI Taxonomy" id="2727403"/>
    <lineage>
        <taxon>Eukaryota</taxon>
        <taxon>Viridiplantae</taxon>
        <taxon>Streptophyta</taxon>
        <taxon>Embryophyta</taxon>
        <taxon>Tracheophyta</taxon>
        <taxon>Spermatophyta</taxon>
        <taxon>Magnoliopsida</taxon>
        <taxon>eudicotyledons</taxon>
        <taxon>Gunneridae</taxon>
        <taxon>Pentapetalae</taxon>
        <taxon>asterids</taxon>
        <taxon>lamiids</taxon>
        <taxon>Lamiales</taxon>
        <taxon>Pedaliaceae</taxon>
        <taxon>Sesamum</taxon>
    </lineage>
</organism>
<accession>A0AAW2SV01</accession>
<protein>
    <submittedName>
        <fullName evidence="2">Calmodulin-binding protein 60 A</fullName>
    </submittedName>
</protein>
<dbReference type="GO" id="GO:0043565">
    <property type="term" value="F:sequence-specific DNA binding"/>
    <property type="evidence" value="ECO:0007669"/>
    <property type="project" value="TreeGrafter"/>
</dbReference>
<dbReference type="GO" id="GO:0005634">
    <property type="term" value="C:nucleus"/>
    <property type="evidence" value="ECO:0007669"/>
    <property type="project" value="TreeGrafter"/>
</dbReference>
<sequence>MLLIYGGGELIFEGYSEASFQSDDDDESLNQGYSTIKVTEILSPIFHLLREIMSRGDVRMDRVSSAKNTADPLTNLMSQIAHTQQLDKIVQYVARMVSFKKRIPPLSKCDRVYKKHHPPSLSDEVWRLEIIGKDGAFHKRPRKERVNAVQDFLMLLFLDPTRLQNILGTGMSAKMWEVTVEHARTCVLDEKLYLYNTTTQKNAVVFDVVDN</sequence>
<dbReference type="EMBL" id="JACGWM010000001">
    <property type="protein sequence ID" value="KAL0396227.1"/>
    <property type="molecule type" value="Genomic_DNA"/>
</dbReference>
<evidence type="ECO:0000313" key="2">
    <source>
        <dbReference type="EMBL" id="KAL0396227.1"/>
    </source>
</evidence>
<reference evidence="2" key="1">
    <citation type="submission" date="2020-06" db="EMBL/GenBank/DDBJ databases">
        <authorList>
            <person name="Li T."/>
            <person name="Hu X."/>
            <person name="Zhang T."/>
            <person name="Song X."/>
            <person name="Zhang H."/>
            <person name="Dai N."/>
            <person name="Sheng W."/>
            <person name="Hou X."/>
            <person name="Wei L."/>
        </authorList>
    </citation>
    <scope>NUCLEOTIDE SEQUENCE</scope>
    <source>
        <strain evidence="2">KEN8</strain>
        <tissue evidence="2">Leaf</tissue>
    </source>
</reference>
<feature type="domain" description="Calmodulin binding protein central" evidence="1">
    <location>
        <begin position="121"/>
        <end position="186"/>
    </location>
</feature>